<dbReference type="InterPro" id="IPR011051">
    <property type="entry name" value="RmlC_Cupin_sf"/>
</dbReference>
<dbReference type="PANTHER" id="PTHR46797">
    <property type="entry name" value="HTH-TYPE TRANSCRIPTIONAL REGULATOR"/>
    <property type="match status" value="1"/>
</dbReference>
<dbReference type="Pfam" id="PF07883">
    <property type="entry name" value="Cupin_2"/>
    <property type="match status" value="1"/>
</dbReference>
<dbReference type="InterPro" id="IPR001387">
    <property type="entry name" value="Cro/C1-type_HTH"/>
</dbReference>
<dbReference type="SUPFAM" id="SSF47413">
    <property type="entry name" value="lambda repressor-like DNA-binding domains"/>
    <property type="match status" value="1"/>
</dbReference>
<reference evidence="4 5" key="1">
    <citation type="journal article" date="2008" name="BMC Genomics">
        <title>Complete genome of Phenylobacterium zucineum - a novel facultative intracellular bacterium isolated from human erythroleukemia cell line K562.</title>
        <authorList>
            <person name="Luo Y."/>
            <person name="Xu X."/>
            <person name="Ding Z."/>
            <person name="Liu Z."/>
            <person name="Zhang B."/>
            <person name="Yan Z."/>
            <person name="Sun J."/>
            <person name="Hu S."/>
            <person name="Hu X."/>
        </authorList>
    </citation>
    <scope>NUCLEOTIDE SEQUENCE [LARGE SCALE GENOMIC DNA]</scope>
    <source>
        <strain evidence="4 5">HLK1</strain>
    </source>
</reference>
<evidence type="ECO:0000256" key="2">
    <source>
        <dbReference type="SAM" id="MobiDB-lite"/>
    </source>
</evidence>
<dbReference type="Gene3D" id="1.10.260.40">
    <property type="entry name" value="lambda repressor-like DNA-binding domains"/>
    <property type="match status" value="1"/>
</dbReference>
<evidence type="ECO:0000313" key="5">
    <source>
        <dbReference type="Proteomes" id="UP000001868"/>
    </source>
</evidence>
<sequence>MRDSSKPAPRRESGRGRRKDRINIGPAVRVRRKELGLTLKELAERSGLSVAFISQIERGKTAPSIISLLQISDALGVGVNHFVEATQEEKLIRRGRDPEFIDVDSPTTYIRLSNSFPEQKLEPLIFILQPGYISEAANIGEGHLGEGFLYVLEGRVSGEYRGASFSLSPGDSMHYQLTSSLALSNPGKREAKLLWVGSVVLFSSNG</sequence>
<dbReference type="HOGENOM" id="CLU_085376_1_2_5"/>
<dbReference type="PANTHER" id="PTHR46797:SF25">
    <property type="entry name" value="TRANSCRIPTIONAL REGULATOR"/>
    <property type="match status" value="1"/>
</dbReference>
<dbReference type="AlphaFoldDB" id="B4RGE3"/>
<name>B4RGE3_PHEZH</name>
<proteinExistence type="predicted"/>
<evidence type="ECO:0000256" key="1">
    <source>
        <dbReference type="ARBA" id="ARBA00023125"/>
    </source>
</evidence>
<dbReference type="GO" id="GO:0003700">
    <property type="term" value="F:DNA-binding transcription factor activity"/>
    <property type="evidence" value="ECO:0007669"/>
    <property type="project" value="TreeGrafter"/>
</dbReference>
<dbReference type="SMART" id="SM00530">
    <property type="entry name" value="HTH_XRE"/>
    <property type="match status" value="1"/>
</dbReference>
<dbReference type="InterPro" id="IPR010982">
    <property type="entry name" value="Lambda_DNA-bd_dom_sf"/>
</dbReference>
<evidence type="ECO:0000259" key="3">
    <source>
        <dbReference type="PROSITE" id="PS50943"/>
    </source>
</evidence>
<dbReference type="InterPro" id="IPR013096">
    <property type="entry name" value="Cupin_2"/>
</dbReference>
<dbReference type="RefSeq" id="WP_012522987.1">
    <property type="nucleotide sequence ID" value="NC_011144.1"/>
</dbReference>
<dbReference type="KEGG" id="pzu:PHZ_c2440"/>
<dbReference type="EMBL" id="CP000747">
    <property type="protein sequence ID" value="ACG78849.1"/>
    <property type="molecule type" value="Genomic_DNA"/>
</dbReference>
<dbReference type="STRING" id="450851.PHZ_c2440"/>
<feature type="compositionally biased region" description="Basic and acidic residues" evidence="2">
    <location>
        <begin position="1"/>
        <end position="15"/>
    </location>
</feature>
<dbReference type="eggNOG" id="COG1396">
    <property type="taxonomic scope" value="Bacteria"/>
</dbReference>
<dbReference type="InterPro" id="IPR014710">
    <property type="entry name" value="RmlC-like_jellyroll"/>
</dbReference>
<organism evidence="4 5">
    <name type="scientific">Phenylobacterium zucineum (strain HLK1)</name>
    <dbReference type="NCBI Taxonomy" id="450851"/>
    <lineage>
        <taxon>Bacteria</taxon>
        <taxon>Pseudomonadati</taxon>
        <taxon>Pseudomonadota</taxon>
        <taxon>Alphaproteobacteria</taxon>
        <taxon>Caulobacterales</taxon>
        <taxon>Caulobacteraceae</taxon>
        <taxon>Phenylobacterium</taxon>
    </lineage>
</organism>
<dbReference type="GO" id="GO:0003677">
    <property type="term" value="F:DNA binding"/>
    <property type="evidence" value="ECO:0007669"/>
    <property type="project" value="UniProtKB-KW"/>
</dbReference>
<dbReference type="Pfam" id="PF01381">
    <property type="entry name" value="HTH_3"/>
    <property type="match status" value="1"/>
</dbReference>
<dbReference type="Proteomes" id="UP000001868">
    <property type="component" value="Chromosome"/>
</dbReference>
<evidence type="ECO:0000313" key="4">
    <source>
        <dbReference type="EMBL" id="ACG78849.1"/>
    </source>
</evidence>
<dbReference type="CDD" id="cd00093">
    <property type="entry name" value="HTH_XRE"/>
    <property type="match status" value="1"/>
</dbReference>
<gene>
    <name evidence="4" type="ordered locus">PHZ_c2440</name>
</gene>
<dbReference type="PROSITE" id="PS50943">
    <property type="entry name" value="HTH_CROC1"/>
    <property type="match status" value="1"/>
</dbReference>
<dbReference type="CDD" id="cd02209">
    <property type="entry name" value="cupin_XRE_C"/>
    <property type="match status" value="1"/>
</dbReference>
<accession>B4RGE3</accession>
<feature type="region of interest" description="Disordered" evidence="2">
    <location>
        <begin position="1"/>
        <end position="23"/>
    </location>
</feature>
<dbReference type="Gene3D" id="2.60.120.10">
    <property type="entry name" value="Jelly Rolls"/>
    <property type="match status" value="1"/>
</dbReference>
<feature type="domain" description="HTH cro/C1-type" evidence="3">
    <location>
        <begin position="28"/>
        <end position="82"/>
    </location>
</feature>
<dbReference type="InterPro" id="IPR050807">
    <property type="entry name" value="TransReg_Diox_bact_type"/>
</dbReference>
<dbReference type="GO" id="GO:0005829">
    <property type="term" value="C:cytosol"/>
    <property type="evidence" value="ECO:0007669"/>
    <property type="project" value="TreeGrafter"/>
</dbReference>
<dbReference type="SUPFAM" id="SSF51182">
    <property type="entry name" value="RmlC-like cupins"/>
    <property type="match status" value="1"/>
</dbReference>
<keyword evidence="1" id="KW-0238">DNA-binding</keyword>
<protein>
    <submittedName>
        <fullName evidence="4">Transcriptional regulator, Cro/CI family</fullName>
    </submittedName>
</protein>
<dbReference type="OrthoDB" id="9814751at2"/>
<keyword evidence="5" id="KW-1185">Reference proteome</keyword>